<organism evidence="2 3">
    <name type="scientific">Cloeon dipterum</name>
    <dbReference type="NCBI Taxonomy" id="197152"/>
    <lineage>
        <taxon>Eukaryota</taxon>
        <taxon>Metazoa</taxon>
        <taxon>Ecdysozoa</taxon>
        <taxon>Arthropoda</taxon>
        <taxon>Hexapoda</taxon>
        <taxon>Insecta</taxon>
        <taxon>Pterygota</taxon>
        <taxon>Palaeoptera</taxon>
        <taxon>Ephemeroptera</taxon>
        <taxon>Pisciforma</taxon>
        <taxon>Baetidae</taxon>
        <taxon>Cloeon</taxon>
    </lineage>
</organism>
<comment type="caution">
    <text evidence="2">The sequence shown here is derived from an EMBL/GenBank/DDBJ whole genome shotgun (WGS) entry which is preliminary data.</text>
</comment>
<evidence type="ECO:0000313" key="3">
    <source>
        <dbReference type="Proteomes" id="UP000494165"/>
    </source>
</evidence>
<keyword evidence="1" id="KW-0812">Transmembrane</keyword>
<gene>
    <name evidence="2" type="ORF">CLODIP_2_CD00555</name>
</gene>
<reference evidence="2 3" key="1">
    <citation type="submission" date="2020-04" db="EMBL/GenBank/DDBJ databases">
        <authorList>
            <person name="Alioto T."/>
            <person name="Alioto T."/>
            <person name="Gomez Garrido J."/>
        </authorList>
    </citation>
    <scope>NUCLEOTIDE SEQUENCE [LARGE SCALE GENOMIC DNA]</scope>
</reference>
<keyword evidence="1" id="KW-0472">Membrane</keyword>
<proteinExistence type="predicted"/>
<keyword evidence="1" id="KW-1133">Transmembrane helix</keyword>
<dbReference type="Proteomes" id="UP000494165">
    <property type="component" value="Unassembled WGS sequence"/>
</dbReference>
<name>A0A8S1DBQ9_9INSE</name>
<accession>A0A8S1DBQ9</accession>
<protein>
    <submittedName>
        <fullName evidence="2">Uncharacterized protein</fullName>
    </submittedName>
</protein>
<sequence length="100" mass="11403">MDKRKHEGGANKAYRSPIKNLREAVAQLTSTMLFRHFLFCFLLAFVFLVGVVTALPVEDDSTSEEEFEPTQFTLTRTKALKPPCPYGQKLGRNKKCYKTT</sequence>
<dbReference type="EMBL" id="CADEPI010000173">
    <property type="protein sequence ID" value="CAB3378848.1"/>
    <property type="molecule type" value="Genomic_DNA"/>
</dbReference>
<evidence type="ECO:0000256" key="1">
    <source>
        <dbReference type="SAM" id="Phobius"/>
    </source>
</evidence>
<dbReference type="AlphaFoldDB" id="A0A8S1DBQ9"/>
<evidence type="ECO:0000313" key="2">
    <source>
        <dbReference type="EMBL" id="CAB3378848.1"/>
    </source>
</evidence>
<feature type="transmembrane region" description="Helical" evidence="1">
    <location>
        <begin position="37"/>
        <end position="57"/>
    </location>
</feature>
<keyword evidence="3" id="KW-1185">Reference proteome</keyword>